<keyword evidence="8" id="KW-1185">Reference proteome</keyword>
<evidence type="ECO:0000313" key="8">
    <source>
        <dbReference type="Proteomes" id="UP000005737"/>
    </source>
</evidence>
<evidence type="ECO:0000259" key="6">
    <source>
        <dbReference type="Pfam" id="PF01850"/>
    </source>
</evidence>
<dbReference type="InterPro" id="IPR029060">
    <property type="entry name" value="PIN-like_dom_sf"/>
</dbReference>
<dbReference type="STRING" id="183.GCA_002009735_03902"/>
<dbReference type="InterPro" id="IPR051749">
    <property type="entry name" value="PINc/VapC_TA_RNase"/>
</dbReference>
<dbReference type="GO" id="GO:0016787">
    <property type="term" value="F:hydrolase activity"/>
    <property type="evidence" value="ECO:0007669"/>
    <property type="project" value="UniProtKB-KW"/>
</dbReference>
<dbReference type="GO" id="GO:0004540">
    <property type="term" value="F:RNA nuclease activity"/>
    <property type="evidence" value="ECO:0007669"/>
    <property type="project" value="TreeGrafter"/>
</dbReference>
<dbReference type="PANTHER" id="PTHR42740:SF1">
    <property type="entry name" value="RIBONUCLEASE VAPC3"/>
    <property type="match status" value="1"/>
</dbReference>
<keyword evidence="5" id="KW-0460">Magnesium</keyword>
<evidence type="ECO:0000256" key="1">
    <source>
        <dbReference type="ARBA" id="ARBA00022649"/>
    </source>
</evidence>
<feature type="domain" description="PIN" evidence="6">
    <location>
        <begin position="2"/>
        <end position="119"/>
    </location>
</feature>
<proteinExistence type="predicted"/>
<dbReference type="Proteomes" id="UP000005737">
    <property type="component" value="Unassembled WGS sequence"/>
</dbReference>
<evidence type="ECO:0000313" key="7">
    <source>
        <dbReference type="EMBL" id="EHQ06054.1"/>
    </source>
</evidence>
<dbReference type="Gene3D" id="3.40.50.1010">
    <property type="entry name" value="5'-nuclease"/>
    <property type="match status" value="1"/>
</dbReference>
<protein>
    <submittedName>
        <fullName evidence="7">PilT protein domain protein</fullName>
    </submittedName>
</protein>
<dbReference type="EMBL" id="JH597773">
    <property type="protein sequence ID" value="EHQ06054.1"/>
    <property type="molecule type" value="Genomic_DNA"/>
</dbReference>
<organism evidence="7 8">
    <name type="scientific">Leptonema illini DSM 21528</name>
    <dbReference type="NCBI Taxonomy" id="929563"/>
    <lineage>
        <taxon>Bacteria</taxon>
        <taxon>Pseudomonadati</taxon>
        <taxon>Spirochaetota</taxon>
        <taxon>Spirochaetia</taxon>
        <taxon>Leptospirales</taxon>
        <taxon>Leptospiraceae</taxon>
        <taxon>Leptonema</taxon>
    </lineage>
</organism>
<keyword evidence="1" id="KW-1277">Toxin-antitoxin system</keyword>
<evidence type="ECO:0000256" key="3">
    <source>
        <dbReference type="ARBA" id="ARBA00022723"/>
    </source>
</evidence>
<keyword evidence="2" id="KW-0540">Nuclease</keyword>
<name>H2CJB4_9LEPT</name>
<dbReference type="InterPro" id="IPR002716">
    <property type="entry name" value="PIN_dom"/>
</dbReference>
<dbReference type="AlphaFoldDB" id="H2CJB4"/>
<evidence type="ECO:0000256" key="4">
    <source>
        <dbReference type="ARBA" id="ARBA00022801"/>
    </source>
</evidence>
<dbReference type="RefSeq" id="WP_002771229.1">
    <property type="nucleotide sequence ID" value="NZ_JH597773.1"/>
</dbReference>
<gene>
    <name evidence="7" type="ORF">Lepil_1364</name>
</gene>
<dbReference type="SUPFAM" id="SSF88723">
    <property type="entry name" value="PIN domain-like"/>
    <property type="match status" value="1"/>
</dbReference>
<dbReference type="HOGENOM" id="CLU_118482_1_1_12"/>
<evidence type="ECO:0000256" key="5">
    <source>
        <dbReference type="ARBA" id="ARBA00022842"/>
    </source>
</evidence>
<dbReference type="PANTHER" id="PTHR42740">
    <property type="entry name" value="RIBONUCLEASE VAPC3"/>
    <property type="match status" value="1"/>
</dbReference>
<sequence length="130" mass="14588">MILIDSSVWIEFLRVNGNAEAQARVADHLISGEARIAEPILLELWNGVKGREERKQIAKIEQSVPILPCTSEVFKLSYRVADLSRAAGLTVPSIDLIIFSIAAFHNVKIDTLDKHLRLLEKKIKLQVDMS</sequence>
<dbReference type="GO" id="GO:0046872">
    <property type="term" value="F:metal ion binding"/>
    <property type="evidence" value="ECO:0007669"/>
    <property type="project" value="UniProtKB-KW"/>
</dbReference>
<keyword evidence="3" id="KW-0479">Metal-binding</keyword>
<accession>H2CJB4</accession>
<reference evidence="7 8" key="1">
    <citation type="submission" date="2011-10" db="EMBL/GenBank/DDBJ databases">
        <title>The Improved High-Quality Draft genome of Leptonema illini DSM 21528.</title>
        <authorList>
            <consortium name="US DOE Joint Genome Institute (JGI-PGF)"/>
            <person name="Lucas S."/>
            <person name="Copeland A."/>
            <person name="Lapidus A."/>
            <person name="Glavina del Rio T."/>
            <person name="Dalin E."/>
            <person name="Tice H."/>
            <person name="Bruce D."/>
            <person name="Goodwin L."/>
            <person name="Pitluck S."/>
            <person name="Peters L."/>
            <person name="Mikhailova N."/>
            <person name="Held B."/>
            <person name="Kyrpides N."/>
            <person name="Mavromatis K."/>
            <person name="Ivanova N."/>
            <person name="Markowitz V."/>
            <person name="Cheng J.-F."/>
            <person name="Hugenholtz P."/>
            <person name="Woyke T."/>
            <person name="Wu D."/>
            <person name="Gronow S."/>
            <person name="Wellnitz S."/>
            <person name="Brambilla E.-M."/>
            <person name="Klenk H.-P."/>
            <person name="Eisen J.A."/>
        </authorList>
    </citation>
    <scope>NUCLEOTIDE SEQUENCE [LARGE SCALE GENOMIC DNA]</scope>
    <source>
        <strain evidence="7 8">DSM 21528</strain>
    </source>
</reference>
<evidence type="ECO:0000256" key="2">
    <source>
        <dbReference type="ARBA" id="ARBA00022722"/>
    </source>
</evidence>
<keyword evidence="4" id="KW-0378">Hydrolase</keyword>
<dbReference type="Pfam" id="PF01850">
    <property type="entry name" value="PIN"/>
    <property type="match status" value="1"/>
</dbReference>